<gene>
    <name evidence="1" type="ORF">BS47DRAFT_263803</name>
</gene>
<comment type="caution">
    <text evidence="1">The sequence shown here is derived from an EMBL/GenBank/DDBJ whole genome shotgun (WGS) entry which is preliminary data.</text>
</comment>
<evidence type="ECO:0000313" key="2">
    <source>
        <dbReference type="Proteomes" id="UP000886523"/>
    </source>
</evidence>
<organism evidence="1 2">
    <name type="scientific">Hydnum rufescens UP504</name>
    <dbReference type="NCBI Taxonomy" id="1448309"/>
    <lineage>
        <taxon>Eukaryota</taxon>
        <taxon>Fungi</taxon>
        <taxon>Dikarya</taxon>
        <taxon>Basidiomycota</taxon>
        <taxon>Agaricomycotina</taxon>
        <taxon>Agaricomycetes</taxon>
        <taxon>Cantharellales</taxon>
        <taxon>Hydnaceae</taxon>
        <taxon>Hydnum</taxon>
    </lineage>
</organism>
<sequence>MGAALQRSDDEDEFNQELDRLHRVGDELDWENQRVLKLYENEILALQNLGSDLVVTLVVNSPDSAELGISSI</sequence>
<accession>A0A9P6B970</accession>
<dbReference type="Proteomes" id="UP000886523">
    <property type="component" value="Unassembled WGS sequence"/>
</dbReference>
<keyword evidence="2" id="KW-1185">Reference proteome</keyword>
<dbReference type="EMBL" id="MU128924">
    <property type="protein sequence ID" value="KAF9518581.1"/>
    <property type="molecule type" value="Genomic_DNA"/>
</dbReference>
<protein>
    <submittedName>
        <fullName evidence="1">Uncharacterized protein</fullName>
    </submittedName>
</protein>
<evidence type="ECO:0000313" key="1">
    <source>
        <dbReference type="EMBL" id="KAF9518581.1"/>
    </source>
</evidence>
<reference evidence="1" key="1">
    <citation type="journal article" date="2020" name="Nat. Commun.">
        <title>Large-scale genome sequencing of mycorrhizal fungi provides insights into the early evolution of symbiotic traits.</title>
        <authorList>
            <person name="Miyauchi S."/>
            <person name="Kiss E."/>
            <person name="Kuo A."/>
            <person name="Drula E."/>
            <person name="Kohler A."/>
            <person name="Sanchez-Garcia M."/>
            <person name="Morin E."/>
            <person name="Andreopoulos B."/>
            <person name="Barry K.W."/>
            <person name="Bonito G."/>
            <person name="Buee M."/>
            <person name="Carver A."/>
            <person name="Chen C."/>
            <person name="Cichocki N."/>
            <person name="Clum A."/>
            <person name="Culley D."/>
            <person name="Crous P.W."/>
            <person name="Fauchery L."/>
            <person name="Girlanda M."/>
            <person name="Hayes R.D."/>
            <person name="Keri Z."/>
            <person name="LaButti K."/>
            <person name="Lipzen A."/>
            <person name="Lombard V."/>
            <person name="Magnuson J."/>
            <person name="Maillard F."/>
            <person name="Murat C."/>
            <person name="Nolan M."/>
            <person name="Ohm R.A."/>
            <person name="Pangilinan J."/>
            <person name="Pereira M.F."/>
            <person name="Perotto S."/>
            <person name="Peter M."/>
            <person name="Pfister S."/>
            <person name="Riley R."/>
            <person name="Sitrit Y."/>
            <person name="Stielow J.B."/>
            <person name="Szollosi G."/>
            <person name="Zifcakova L."/>
            <person name="Stursova M."/>
            <person name="Spatafora J.W."/>
            <person name="Tedersoo L."/>
            <person name="Vaario L.M."/>
            <person name="Yamada A."/>
            <person name="Yan M."/>
            <person name="Wang P."/>
            <person name="Xu J."/>
            <person name="Bruns T."/>
            <person name="Baldrian P."/>
            <person name="Vilgalys R."/>
            <person name="Dunand C."/>
            <person name="Henrissat B."/>
            <person name="Grigoriev I.V."/>
            <person name="Hibbett D."/>
            <person name="Nagy L.G."/>
            <person name="Martin F.M."/>
        </authorList>
    </citation>
    <scope>NUCLEOTIDE SEQUENCE</scope>
    <source>
        <strain evidence="1">UP504</strain>
    </source>
</reference>
<dbReference type="AlphaFoldDB" id="A0A9P6B970"/>
<name>A0A9P6B970_9AGAM</name>
<proteinExistence type="predicted"/>